<dbReference type="Proteomes" id="UP000001312">
    <property type="component" value="Unassembled WGS sequence"/>
</dbReference>
<evidence type="ECO:0000313" key="1">
    <source>
        <dbReference type="EMBL" id="EDO01937.1"/>
    </source>
</evidence>
<organism evidence="1 2">
    <name type="scientific">Sclerotinia sclerotiorum (strain ATCC 18683 / 1980 / Ss-1)</name>
    <name type="common">White mold</name>
    <name type="synonym">Whetzelinia sclerotiorum</name>
    <dbReference type="NCBI Taxonomy" id="665079"/>
    <lineage>
        <taxon>Eukaryota</taxon>
        <taxon>Fungi</taxon>
        <taxon>Dikarya</taxon>
        <taxon>Ascomycota</taxon>
        <taxon>Pezizomycotina</taxon>
        <taxon>Leotiomycetes</taxon>
        <taxon>Helotiales</taxon>
        <taxon>Sclerotiniaceae</taxon>
        <taxon>Sclerotinia</taxon>
    </lineage>
</organism>
<proteinExistence type="predicted"/>
<sequence length="82" mass="9163">MIHDCTKRHENGERLKQSWRSGIRGRGLLVEVADEQYIHDIIAESPCRHGAWGDGCRDAEFVRGKLVDAAAGVACSVWSKTR</sequence>
<dbReference type="EMBL" id="CH476625">
    <property type="protein sequence ID" value="EDO01937.1"/>
    <property type="molecule type" value="Genomic_DNA"/>
</dbReference>
<name>A7EGH1_SCLS1</name>
<dbReference type="GeneID" id="5491206"/>
<evidence type="ECO:0000313" key="2">
    <source>
        <dbReference type="Proteomes" id="UP000001312"/>
    </source>
</evidence>
<reference evidence="2" key="1">
    <citation type="journal article" date="2011" name="PLoS Genet.">
        <title>Genomic analysis of the necrotrophic fungal pathogens Sclerotinia sclerotiorum and Botrytis cinerea.</title>
        <authorList>
            <person name="Amselem J."/>
            <person name="Cuomo C.A."/>
            <person name="van Kan J.A."/>
            <person name="Viaud M."/>
            <person name="Benito E.P."/>
            <person name="Couloux A."/>
            <person name="Coutinho P.M."/>
            <person name="de Vries R.P."/>
            <person name="Dyer P.S."/>
            <person name="Fillinger S."/>
            <person name="Fournier E."/>
            <person name="Gout L."/>
            <person name="Hahn M."/>
            <person name="Kohn L."/>
            <person name="Lapalu N."/>
            <person name="Plummer K.M."/>
            <person name="Pradier J.M."/>
            <person name="Quevillon E."/>
            <person name="Sharon A."/>
            <person name="Simon A."/>
            <person name="ten Have A."/>
            <person name="Tudzynski B."/>
            <person name="Tudzynski P."/>
            <person name="Wincker P."/>
            <person name="Andrew M."/>
            <person name="Anthouard V."/>
            <person name="Beever R.E."/>
            <person name="Beffa R."/>
            <person name="Benoit I."/>
            <person name="Bouzid O."/>
            <person name="Brault B."/>
            <person name="Chen Z."/>
            <person name="Choquer M."/>
            <person name="Collemare J."/>
            <person name="Cotton P."/>
            <person name="Danchin E.G."/>
            <person name="Da Silva C."/>
            <person name="Gautier A."/>
            <person name="Giraud C."/>
            <person name="Giraud T."/>
            <person name="Gonzalez C."/>
            <person name="Grossetete S."/>
            <person name="Guldener U."/>
            <person name="Henrissat B."/>
            <person name="Howlett B.J."/>
            <person name="Kodira C."/>
            <person name="Kretschmer M."/>
            <person name="Lappartient A."/>
            <person name="Leroch M."/>
            <person name="Levis C."/>
            <person name="Mauceli E."/>
            <person name="Neuveglise C."/>
            <person name="Oeser B."/>
            <person name="Pearson M."/>
            <person name="Poulain J."/>
            <person name="Poussereau N."/>
            <person name="Quesneville H."/>
            <person name="Rascle C."/>
            <person name="Schumacher J."/>
            <person name="Segurens B."/>
            <person name="Sexton A."/>
            <person name="Silva E."/>
            <person name="Sirven C."/>
            <person name="Soanes D.M."/>
            <person name="Talbot N.J."/>
            <person name="Templeton M."/>
            <person name="Yandava C."/>
            <person name="Yarden O."/>
            <person name="Zeng Q."/>
            <person name="Rollins J.A."/>
            <person name="Lebrun M.H."/>
            <person name="Dickman M."/>
        </authorList>
    </citation>
    <scope>NUCLEOTIDE SEQUENCE [LARGE SCALE GENOMIC DNA]</scope>
    <source>
        <strain evidence="2">ATCC 18683 / 1980 / Ss-1</strain>
    </source>
</reference>
<protein>
    <submittedName>
        <fullName evidence="1">Uncharacterized protein</fullName>
    </submittedName>
</protein>
<dbReference type="HOGENOM" id="CLU_2559677_0_0_1"/>
<gene>
    <name evidence="1" type="ORF">SS1G_04412</name>
</gene>
<dbReference type="InParanoid" id="A7EGH1"/>
<dbReference type="RefSeq" id="XP_001594605.1">
    <property type="nucleotide sequence ID" value="XM_001594555.1"/>
</dbReference>
<accession>A7EGH1</accession>
<keyword evidence="2" id="KW-1185">Reference proteome</keyword>
<dbReference type="AlphaFoldDB" id="A7EGH1"/>
<dbReference type="KEGG" id="ssl:SS1G_04412"/>